<dbReference type="Proteomes" id="UP000221653">
    <property type="component" value="Unassembled WGS sequence"/>
</dbReference>
<dbReference type="InterPro" id="IPR050921">
    <property type="entry name" value="T4SS_GSP_E_ATPase"/>
</dbReference>
<dbReference type="EMBL" id="PDJF01000001">
    <property type="protein sequence ID" value="PFG27445.1"/>
    <property type="molecule type" value="Genomic_DNA"/>
</dbReference>
<evidence type="ECO:0000256" key="1">
    <source>
        <dbReference type="ARBA" id="ARBA00006611"/>
    </source>
</evidence>
<dbReference type="OrthoDB" id="9810761at2"/>
<dbReference type="Gene3D" id="3.30.450.380">
    <property type="match status" value="1"/>
</dbReference>
<evidence type="ECO:0000313" key="3">
    <source>
        <dbReference type="EMBL" id="PFG27445.1"/>
    </source>
</evidence>
<proteinExistence type="inferred from homology"/>
<dbReference type="PANTHER" id="PTHR30486">
    <property type="entry name" value="TWITCHING MOTILITY PROTEIN PILT"/>
    <property type="match status" value="1"/>
</dbReference>
<dbReference type="AlphaFoldDB" id="A0A2A9DMQ8"/>
<dbReference type="InterPro" id="IPR001482">
    <property type="entry name" value="T2SS/T4SS_dom"/>
</dbReference>
<keyword evidence="4" id="KW-1185">Reference proteome</keyword>
<name>A0A2A9DMQ8_9CORY</name>
<dbReference type="CDD" id="cd01130">
    <property type="entry name" value="VirB11-like_ATPase"/>
    <property type="match status" value="1"/>
</dbReference>
<dbReference type="NCBIfam" id="TIGR03819">
    <property type="entry name" value="heli_sec_ATPase"/>
    <property type="match status" value="1"/>
</dbReference>
<dbReference type="InterPro" id="IPR022399">
    <property type="entry name" value="TadA-like_ATPase"/>
</dbReference>
<dbReference type="Pfam" id="PF00437">
    <property type="entry name" value="T2SSE"/>
    <property type="match status" value="1"/>
</dbReference>
<evidence type="ECO:0000259" key="2">
    <source>
        <dbReference type="Pfam" id="PF00437"/>
    </source>
</evidence>
<dbReference type="PANTHER" id="PTHR30486:SF6">
    <property type="entry name" value="TYPE IV PILUS RETRACTATION ATPASE PILT"/>
    <property type="match status" value="1"/>
</dbReference>
<dbReference type="InterPro" id="IPR027417">
    <property type="entry name" value="P-loop_NTPase"/>
</dbReference>
<dbReference type="SUPFAM" id="SSF52540">
    <property type="entry name" value="P-loop containing nucleoside triphosphate hydrolases"/>
    <property type="match status" value="1"/>
</dbReference>
<evidence type="ECO:0000313" key="4">
    <source>
        <dbReference type="Proteomes" id="UP000221653"/>
    </source>
</evidence>
<organism evidence="3 4">
    <name type="scientific">Corynebacterium renale</name>
    <dbReference type="NCBI Taxonomy" id="1724"/>
    <lineage>
        <taxon>Bacteria</taxon>
        <taxon>Bacillati</taxon>
        <taxon>Actinomycetota</taxon>
        <taxon>Actinomycetes</taxon>
        <taxon>Mycobacteriales</taxon>
        <taxon>Corynebacteriaceae</taxon>
        <taxon>Corynebacterium</taxon>
    </lineage>
</organism>
<sequence>MSSQNLVGLAEEVQRSFAGTGMPGPGEVARRIREIAGVISDVEVVAVMRELQHSSVGLGPLEPLLARPGLTDIVVNAPDEVFIDAGAGLERMPVRFADDDAVRSLATRLVSSAGGRLDAAQPFADAQVRRDDGTIVRVHALLAPIAGRGTSVSLRVLRHARHSLAELEESGSVHPEAGARLRDIVRAREPFLVVGGTGSGKTTLLSALLGEVDPAERVLIVEDTPELRPEHPHCVYASTRGKNVEGFGEITLTTLVRQALCMRPDRIVLGEIRGPEIVDLLMALNTGHDGGAGTIHANSLAEVPARVAALCALCGLVGPACGVQVAAALRHIVVMARGRDGKRRVAQLGSIGVNRSGELTTTSQWEAP</sequence>
<comment type="similarity">
    <text evidence="1">Belongs to the GSP E family.</text>
</comment>
<dbReference type="GO" id="GO:0016887">
    <property type="term" value="F:ATP hydrolysis activity"/>
    <property type="evidence" value="ECO:0007669"/>
    <property type="project" value="InterPro"/>
</dbReference>
<gene>
    <name evidence="3" type="ORF">ATK06_0504</name>
</gene>
<comment type="caution">
    <text evidence="3">The sequence shown here is derived from an EMBL/GenBank/DDBJ whole genome shotgun (WGS) entry which is preliminary data.</text>
</comment>
<accession>A0A2A9DMQ8</accession>
<feature type="domain" description="Bacterial type II secretion system protein E" evidence="2">
    <location>
        <begin position="57"/>
        <end position="315"/>
    </location>
</feature>
<dbReference type="RefSeq" id="WP_098388787.1">
    <property type="nucleotide sequence ID" value="NZ_LS483464.1"/>
</dbReference>
<protein>
    <submittedName>
        <fullName evidence="3">Pilus assembly protein CpaF</fullName>
    </submittedName>
</protein>
<reference evidence="3 4" key="1">
    <citation type="submission" date="2017-10" db="EMBL/GenBank/DDBJ databases">
        <title>Sequencing the genomes of 1000 actinobacteria strains.</title>
        <authorList>
            <person name="Klenk H.-P."/>
        </authorList>
    </citation>
    <scope>NUCLEOTIDE SEQUENCE [LARGE SCALE GENOMIC DNA]</scope>
    <source>
        <strain evidence="3 4">DSM 20688</strain>
    </source>
</reference>
<dbReference type="Gene3D" id="3.40.50.300">
    <property type="entry name" value="P-loop containing nucleotide triphosphate hydrolases"/>
    <property type="match status" value="1"/>
</dbReference>